<evidence type="ECO:0000313" key="1">
    <source>
        <dbReference type="EMBL" id="SFQ74626.1"/>
    </source>
</evidence>
<evidence type="ECO:0000313" key="2">
    <source>
        <dbReference type="Proteomes" id="UP000182762"/>
    </source>
</evidence>
<comment type="caution">
    <text evidence="1">The sequence shown here is derived from an EMBL/GenBank/DDBJ whole genome shotgun (WGS) entry which is preliminary data.</text>
</comment>
<organism evidence="1 2">
    <name type="scientific">Priestia endophytica DSM 13796</name>
    <dbReference type="NCBI Taxonomy" id="1121089"/>
    <lineage>
        <taxon>Bacteria</taxon>
        <taxon>Bacillati</taxon>
        <taxon>Bacillota</taxon>
        <taxon>Bacilli</taxon>
        <taxon>Bacillales</taxon>
        <taxon>Bacillaceae</taxon>
        <taxon>Priestia</taxon>
    </lineage>
</organism>
<proteinExistence type="predicted"/>
<gene>
    <name evidence="1" type="ORF">SAMN02745910_03146</name>
</gene>
<dbReference type="EMBL" id="FOXX01000008">
    <property type="protein sequence ID" value="SFQ74626.1"/>
    <property type="molecule type" value="Genomic_DNA"/>
</dbReference>
<name>A0A1I6B127_9BACI</name>
<dbReference type="SUPFAM" id="SSF47473">
    <property type="entry name" value="EF-hand"/>
    <property type="match status" value="1"/>
</dbReference>
<keyword evidence="2" id="KW-1185">Reference proteome</keyword>
<protein>
    <recommendedName>
        <fullName evidence="3">EF-hand domain-containing protein</fullName>
    </recommendedName>
</protein>
<dbReference type="InterPro" id="IPR011992">
    <property type="entry name" value="EF-hand-dom_pair"/>
</dbReference>
<dbReference type="Proteomes" id="UP000182762">
    <property type="component" value="Unassembled WGS sequence"/>
</dbReference>
<reference evidence="1 2" key="1">
    <citation type="submission" date="2016-10" db="EMBL/GenBank/DDBJ databases">
        <authorList>
            <person name="Varghese N."/>
            <person name="Submissions S."/>
        </authorList>
    </citation>
    <scope>NUCLEOTIDE SEQUENCE [LARGE SCALE GENOMIC DNA]</scope>
    <source>
        <strain evidence="1 2">DSM 13796</strain>
    </source>
</reference>
<evidence type="ECO:0008006" key="3">
    <source>
        <dbReference type="Google" id="ProtNLM"/>
    </source>
</evidence>
<accession>A0A1I6B127</accession>
<sequence length="61" mass="7263">MIVNNSGNLSIEYFQLVMNTKQMAKEEARHFIFQRFFHQDPTGRGPITYNNFEKAYQSFNL</sequence>